<dbReference type="Gene3D" id="3.40.50.10490">
    <property type="entry name" value="Glucose-6-phosphate isomerase like protein, domain 1"/>
    <property type="match status" value="1"/>
</dbReference>
<reference evidence="1" key="1">
    <citation type="submission" date="2020-01" db="EMBL/GenBank/DDBJ databases">
        <authorList>
            <person name="Meier V. D."/>
            <person name="Meier V D."/>
        </authorList>
    </citation>
    <scope>NUCLEOTIDE SEQUENCE</scope>
    <source>
        <strain evidence="1">HLG_WM_MAG_03</strain>
    </source>
</reference>
<accession>A0A6S6U3T8</accession>
<dbReference type="SUPFAM" id="SSF53697">
    <property type="entry name" value="SIS domain"/>
    <property type="match status" value="1"/>
</dbReference>
<name>A0A6S6U3T8_9BACT</name>
<dbReference type="GO" id="GO:1901135">
    <property type="term" value="P:carbohydrate derivative metabolic process"/>
    <property type="evidence" value="ECO:0007669"/>
    <property type="project" value="InterPro"/>
</dbReference>
<evidence type="ECO:0000313" key="1">
    <source>
        <dbReference type="EMBL" id="CAA6822156.1"/>
    </source>
</evidence>
<dbReference type="GO" id="GO:0097367">
    <property type="term" value="F:carbohydrate derivative binding"/>
    <property type="evidence" value="ECO:0007669"/>
    <property type="project" value="InterPro"/>
</dbReference>
<sequence>MQTKLYFDTSSVKKEVRDNLFDAARKESETIGYYKLPDQDISEILNYVENFDENIEHIVVLGIGGSS</sequence>
<proteinExistence type="predicted"/>
<evidence type="ECO:0008006" key="2">
    <source>
        <dbReference type="Google" id="ProtNLM"/>
    </source>
</evidence>
<organism evidence="1">
    <name type="scientific">uncultured Sulfurovum sp</name>
    <dbReference type="NCBI Taxonomy" id="269237"/>
    <lineage>
        <taxon>Bacteria</taxon>
        <taxon>Pseudomonadati</taxon>
        <taxon>Campylobacterota</taxon>
        <taxon>Epsilonproteobacteria</taxon>
        <taxon>Campylobacterales</taxon>
        <taxon>Sulfurovaceae</taxon>
        <taxon>Sulfurovum</taxon>
        <taxon>environmental samples</taxon>
    </lineage>
</organism>
<feature type="non-terminal residue" evidence="1">
    <location>
        <position position="67"/>
    </location>
</feature>
<protein>
    <recommendedName>
        <fullName evidence="2">Glucose-6-phosphate isomerase</fullName>
    </recommendedName>
</protein>
<dbReference type="AlphaFoldDB" id="A0A6S6U3T8"/>
<dbReference type="InterPro" id="IPR046348">
    <property type="entry name" value="SIS_dom_sf"/>
</dbReference>
<gene>
    <name evidence="1" type="ORF">HELGO_WM55375</name>
</gene>
<dbReference type="EMBL" id="CACVAR010000333">
    <property type="protein sequence ID" value="CAA6822156.1"/>
    <property type="molecule type" value="Genomic_DNA"/>
</dbReference>